<dbReference type="Pfam" id="PF13855">
    <property type="entry name" value="LRR_8"/>
    <property type="match status" value="1"/>
</dbReference>
<keyword evidence="3" id="KW-0812">Transmembrane</keyword>
<keyword evidence="7" id="KW-0472">Membrane</keyword>
<protein>
    <recommendedName>
        <fullName evidence="8">Leucine-rich repeat-containing N-terminal plant-type domain-containing protein</fullName>
    </recommendedName>
</protein>
<dbReference type="FunFam" id="3.80.10.10:FF:000400">
    <property type="entry name" value="Nuclear pore complex protein NUP107"/>
    <property type="match status" value="1"/>
</dbReference>
<keyword evidence="2" id="KW-0433">Leucine-rich repeat</keyword>
<keyword evidence="5" id="KW-0677">Repeat</keyword>
<evidence type="ECO:0000256" key="7">
    <source>
        <dbReference type="ARBA" id="ARBA00023136"/>
    </source>
</evidence>
<evidence type="ECO:0000256" key="5">
    <source>
        <dbReference type="ARBA" id="ARBA00022737"/>
    </source>
</evidence>
<reference evidence="9 10" key="1">
    <citation type="journal article" date="2019" name="Genome Biol. Evol.">
        <title>Insights into the evolution of the New World diploid cottons (Gossypium, subgenus Houzingenia) based on genome sequencing.</title>
        <authorList>
            <person name="Grover C.E."/>
            <person name="Arick M.A. 2nd"/>
            <person name="Thrash A."/>
            <person name="Conover J.L."/>
            <person name="Sanders W.S."/>
            <person name="Peterson D.G."/>
            <person name="Frelichowski J.E."/>
            <person name="Scheffler J.A."/>
            <person name="Scheffler B.E."/>
            <person name="Wendel J.F."/>
        </authorList>
    </citation>
    <scope>NUCLEOTIDE SEQUENCE [LARGE SCALE GENOMIC DNA]</scope>
    <source>
        <strain evidence="9">0</strain>
        <tissue evidence="9">Leaf</tissue>
    </source>
</reference>
<dbReference type="PANTHER" id="PTHR48009:SF7">
    <property type="entry name" value="LEUCINE-RICH REPEAT (LRR) FAMILY PROTEIN"/>
    <property type="match status" value="1"/>
</dbReference>
<dbReference type="InterPro" id="IPR003591">
    <property type="entry name" value="Leu-rich_rpt_typical-subtyp"/>
</dbReference>
<dbReference type="EMBL" id="JABFAD010000006">
    <property type="protein sequence ID" value="MBA0801229.1"/>
    <property type="molecule type" value="Genomic_DNA"/>
</dbReference>
<dbReference type="Pfam" id="PF08263">
    <property type="entry name" value="LRRNT_2"/>
    <property type="match status" value="1"/>
</dbReference>
<keyword evidence="6" id="KW-1133">Transmembrane helix</keyword>
<accession>A0A7J9GUG1</accession>
<comment type="caution">
    <text evidence="9">The sequence shown here is derived from an EMBL/GenBank/DDBJ whole genome shotgun (WGS) entry which is preliminary data.</text>
</comment>
<dbReference type="SUPFAM" id="SSF52058">
    <property type="entry name" value="L domain-like"/>
    <property type="match status" value="1"/>
</dbReference>
<sequence length="413" mass="44994">MDSHIWFSPSSSTSIVLAMVLALTLSFVHSLTLRSDTEALQALRRSIDPNMIPPSSYISSWDFSADPCDSTGAKFLGILCSNPGDNSTNRIISIELDSAGYDGFLTHNIGNLTELTSLDLSRNQFRGPLPDTLKNLKKLTQISLSGNFFTGGIAGWINGLRNVESIDLSENLLSGPIPPRISELRRLTHISFSNNEFSGRIPDINGLWKLQTLDLGSNMFVGNLPKLPTKLRSLTLSHNQLSGHITSLGSLKELRYIDLSDNKFTGSITRSILSLPELNQLNVSFNQLSSIEVNTHLGSGSPLQVLNAQRNRLQGHLPVSLVNFENLQEVNLAYNGLTGRVPVAYGQRLGRPWKSLFLDDNFLSGRIPRQFNSSALRISGSLANNCLSCPVTIPICGGGQRPASACIGEIGNH</sequence>
<evidence type="ECO:0000256" key="1">
    <source>
        <dbReference type="ARBA" id="ARBA00004370"/>
    </source>
</evidence>
<organism evidence="9 10">
    <name type="scientific">Gossypium harknessii</name>
    <dbReference type="NCBI Taxonomy" id="34285"/>
    <lineage>
        <taxon>Eukaryota</taxon>
        <taxon>Viridiplantae</taxon>
        <taxon>Streptophyta</taxon>
        <taxon>Embryophyta</taxon>
        <taxon>Tracheophyta</taxon>
        <taxon>Spermatophyta</taxon>
        <taxon>Magnoliopsida</taxon>
        <taxon>eudicotyledons</taxon>
        <taxon>Gunneridae</taxon>
        <taxon>Pentapetalae</taxon>
        <taxon>rosids</taxon>
        <taxon>malvids</taxon>
        <taxon>Malvales</taxon>
        <taxon>Malvaceae</taxon>
        <taxon>Malvoideae</taxon>
        <taxon>Gossypium</taxon>
    </lineage>
</organism>
<comment type="subcellular location">
    <subcellularLocation>
        <location evidence="1">Membrane</location>
    </subcellularLocation>
</comment>
<name>A0A7J9GUG1_9ROSI</name>
<dbReference type="InterPro" id="IPR013210">
    <property type="entry name" value="LRR_N_plant-typ"/>
</dbReference>
<dbReference type="PROSITE" id="PS51450">
    <property type="entry name" value="LRR"/>
    <property type="match status" value="2"/>
</dbReference>
<dbReference type="PANTHER" id="PTHR48009">
    <property type="entry name" value="LEUCINE-RICH REPEAT (LRR) FAMILY PROTEIN"/>
    <property type="match status" value="1"/>
</dbReference>
<dbReference type="GO" id="GO:0016020">
    <property type="term" value="C:membrane"/>
    <property type="evidence" value="ECO:0007669"/>
    <property type="project" value="UniProtKB-SubCell"/>
</dbReference>
<dbReference type="OrthoDB" id="676979at2759"/>
<dbReference type="InterPro" id="IPR053213">
    <property type="entry name" value="RLP29"/>
</dbReference>
<evidence type="ECO:0000256" key="3">
    <source>
        <dbReference type="ARBA" id="ARBA00022692"/>
    </source>
</evidence>
<dbReference type="AlphaFoldDB" id="A0A7J9GUG1"/>
<evidence type="ECO:0000256" key="6">
    <source>
        <dbReference type="ARBA" id="ARBA00022989"/>
    </source>
</evidence>
<evidence type="ECO:0000259" key="8">
    <source>
        <dbReference type="Pfam" id="PF08263"/>
    </source>
</evidence>
<dbReference type="InterPro" id="IPR032675">
    <property type="entry name" value="LRR_dom_sf"/>
</dbReference>
<evidence type="ECO:0000313" key="9">
    <source>
        <dbReference type="EMBL" id="MBA0801229.1"/>
    </source>
</evidence>
<evidence type="ECO:0000256" key="4">
    <source>
        <dbReference type="ARBA" id="ARBA00022729"/>
    </source>
</evidence>
<feature type="domain" description="Leucine-rich repeat-containing N-terminal plant-type" evidence="8">
    <location>
        <begin position="35"/>
        <end position="81"/>
    </location>
</feature>
<evidence type="ECO:0000256" key="2">
    <source>
        <dbReference type="ARBA" id="ARBA00022614"/>
    </source>
</evidence>
<gene>
    <name evidence="9" type="ORF">Gohar_011606</name>
</gene>
<dbReference type="InterPro" id="IPR001611">
    <property type="entry name" value="Leu-rich_rpt"/>
</dbReference>
<dbReference type="Proteomes" id="UP000593560">
    <property type="component" value="Unassembled WGS sequence"/>
</dbReference>
<dbReference type="Pfam" id="PF00560">
    <property type="entry name" value="LRR_1"/>
    <property type="match status" value="3"/>
</dbReference>
<evidence type="ECO:0000313" key="10">
    <source>
        <dbReference type="Proteomes" id="UP000593560"/>
    </source>
</evidence>
<keyword evidence="10" id="KW-1185">Reference proteome</keyword>
<dbReference type="Gene3D" id="3.80.10.10">
    <property type="entry name" value="Ribonuclease Inhibitor"/>
    <property type="match status" value="2"/>
</dbReference>
<keyword evidence="4" id="KW-0732">Signal</keyword>
<dbReference type="SMART" id="SM00369">
    <property type="entry name" value="LRR_TYP"/>
    <property type="match status" value="3"/>
</dbReference>
<proteinExistence type="predicted"/>